<dbReference type="PANTHER" id="PTHR46201">
    <property type="entry name" value="PHD FINGER PROTEIN MALE MEIOCYTE DEATH 1-RELATED"/>
    <property type="match status" value="1"/>
</dbReference>
<dbReference type="CDD" id="cd15556">
    <property type="entry name" value="PHD_MMD1_like"/>
    <property type="match status" value="1"/>
</dbReference>
<evidence type="ECO:0000256" key="3">
    <source>
        <dbReference type="ARBA" id="ARBA00022833"/>
    </source>
</evidence>
<keyword evidence="1" id="KW-0479">Metal-binding</keyword>
<keyword evidence="4" id="KW-0805">Transcription regulation</keyword>
<dbReference type="InterPro" id="IPR057765">
    <property type="entry name" value="MS1-like_ubiquitin"/>
</dbReference>
<keyword evidence="2" id="KW-0863">Zinc-finger</keyword>
<evidence type="ECO:0000259" key="6">
    <source>
        <dbReference type="SMART" id="SM00249"/>
    </source>
</evidence>
<evidence type="ECO:0000256" key="1">
    <source>
        <dbReference type="ARBA" id="ARBA00022723"/>
    </source>
</evidence>
<dbReference type="SUPFAM" id="SSF57903">
    <property type="entry name" value="FYVE/PHD zinc finger"/>
    <property type="match status" value="1"/>
</dbReference>
<dbReference type="AlphaFoldDB" id="A0ABD2S587"/>
<dbReference type="PROSITE" id="PS01359">
    <property type="entry name" value="ZF_PHD_1"/>
    <property type="match status" value="1"/>
</dbReference>
<dbReference type="Proteomes" id="UP001627284">
    <property type="component" value="Unassembled WGS sequence"/>
</dbReference>
<dbReference type="SMART" id="SM00249">
    <property type="entry name" value="PHD"/>
    <property type="match status" value="1"/>
</dbReference>
<evidence type="ECO:0000313" key="7">
    <source>
        <dbReference type="EMBL" id="KAL3338547.1"/>
    </source>
</evidence>
<dbReference type="InterPro" id="IPR001965">
    <property type="entry name" value="Znf_PHD"/>
</dbReference>
<keyword evidence="8" id="KW-1185">Reference proteome</keyword>
<dbReference type="EMBL" id="JBJKTR010000016">
    <property type="protein sequence ID" value="KAL3338547.1"/>
    <property type="molecule type" value="Genomic_DNA"/>
</dbReference>
<evidence type="ECO:0000256" key="2">
    <source>
        <dbReference type="ARBA" id="ARBA00022771"/>
    </source>
</evidence>
<evidence type="ECO:0000313" key="8">
    <source>
        <dbReference type="Proteomes" id="UP001627284"/>
    </source>
</evidence>
<sequence>APEILPNPSFSLRNKRSSRLFPSSPLLLFLSLSPIPLLFPSSSLYLSLLCGILFIDSIVDVRSGSIRFRSVTRIEISDLTRRDRGDTRRDQFKGGMVVNGRPMKRLKRRVTADLNDFLTFPDDGNTAGTGPFRTTVKEFLSKHALLPPPSSLFPHLLTWQILFRVGDLTDGGNGNGDSYPSVVCLDVIEEDVARCRSVYCDQCRVVGWSSNPVCAKRFHFIIKADGNSVGGYNKSCAGCGEALHLSEARCKSCNHVMTAEDVEDWMYLQLEDTSHLLHGVIHANGYGHLLRVNGREGGSRVLSGSHIMNFWDRLCKVLGARKISVMDVSKKYGLELRLLHAITKGHPWYGKWGYQFGAGSFALTQDSYRQAVENLSSLPLTIFLSQGRKPRTGLQDLISFYQSLSDSELVNIRDLFLFLTSSIRDAHKPGSGADEVTCKKRKTCNSKFLCAWTSTDILRVEEAMFRVLRAVSGPNWVSWRALRGAVCKAGPPELLDYCLKALHGKQAADGLVVNARSVSGSGAMEYKIERCNPMVNVNTNENGLPCTPNLPSEEHLRRDLKYLYDCMLNPSTMSNHVPLIKREVAVDSATTVLDCKQFLKVYQPERFLPIPKSDAIQVLCEVDIMEQSDIHFRNPPPELLILPSDATISDLKAEASRTFQDVYLMFRRFQADELVGYGGVNESTQVKLLLGSAEFVTVRGKFLGKNGLSKYRMERGMERWTVDCFCGAKDDDGERMLACDVCSVWQHTRCAGIPDLDAVPAKFICLRCRCLGKTMNTSGNCKDESVAGVGLGKNLAHVV</sequence>
<dbReference type="PANTHER" id="PTHR46201:SF3">
    <property type="entry name" value="OS01G0877500 PROTEIN"/>
    <property type="match status" value="1"/>
</dbReference>
<reference evidence="7 8" key="1">
    <citation type="submission" date="2024-05" db="EMBL/GenBank/DDBJ databases">
        <title>De novo assembly of an allotetraploid wild potato.</title>
        <authorList>
            <person name="Hosaka A.J."/>
        </authorList>
    </citation>
    <scope>NUCLEOTIDE SEQUENCE [LARGE SCALE GENOMIC DNA]</scope>
    <source>
        <tissue evidence="7">Young leaves</tissue>
    </source>
</reference>
<name>A0ABD2S587_9SOLN</name>
<keyword evidence="3" id="KW-0862">Zinc</keyword>
<dbReference type="Pfam" id="PF25565">
    <property type="entry name" value="Ubiquitin_At1g33420"/>
    <property type="match status" value="1"/>
</dbReference>
<dbReference type="InterPro" id="IPR019786">
    <property type="entry name" value="Zinc_finger_PHD-type_CS"/>
</dbReference>
<dbReference type="GO" id="GO:0008270">
    <property type="term" value="F:zinc ion binding"/>
    <property type="evidence" value="ECO:0007669"/>
    <property type="project" value="UniProtKB-KW"/>
</dbReference>
<protein>
    <recommendedName>
        <fullName evidence="6">Zinc finger PHD-type domain-containing protein</fullName>
    </recommendedName>
</protein>
<gene>
    <name evidence="7" type="ORF">AABB24_027599</name>
</gene>
<dbReference type="Gene3D" id="3.30.40.10">
    <property type="entry name" value="Zinc/RING finger domain, C3HC4 (zinc finger)"/>
    <property type="match status" value="1"/>
</dbReference>
<dbReference type="Pfam" id="PF00628">
    <property type="entry name" value="PHD"/>
    <property type="match status" value="1"/>
</dbReference>
<comment type="caution">
    <text evidence="7">The sequence shown here is derived from an EMBL/GenBank/DDBJ whole genome shotgun (WGS) entry which is preliminary data.</text>
</comment>
<accession>A0ABD2S587</accession>
<dbReference type="InterPro" id="IPR058054">
    <property type="entry name" value="Znf_MS1-like"/>
</dbReference>
<dbReference type="InterPro" id="IPR059080">
    <property type="entry name" value="WHD_PTC1"/>
</dbReference>
<organism evidence="7 8">
    <name type="scientific">Solanum stoloniferum</name>
    <dbReference type="NCBI Taxonomy" id="62892"/>
    <lineage>
        <taxon>Eukaryota</taxon>
        <taxon>Viridiplantae</taxon>
        <taxon>Streptophyta</taxon>
        <taxon>Embryophyta</taxon>
        <taxon>Tracheophyta</taxon>
        <taxon>Spermatophyta</taxon>
        <taxon>Magnoliopsida</taxon>
        <taxon>eudicotyledons</taxon>
        <taxon>Gunneridae</taxon>
        <taxon>Pentapetalae</taxon>
        <taxon>asterids</taxon>
        <taxon>lamiids</taxon>
        <taxon>Solanales</taxon>
        <taxon>Solanaceae</taxon>
        <taxon>Solanoideae</taxon>
        <taxon>Solaneae</taxon>
        <taxon>Solanum</taxon>
    </lineage>
</organism>
<feature type="domain" description="Zinc finger PHD-type" evidence="6">
    <location>
        <begin position="723"/>
        <end position="769"/>
    </location>
</feature>
<keyword evidence="5" id="KW-0804">Transcription</keyword>
<evidence type="ECO:0000256" key="4">
    <source>
        <dbReference type="ARBA" id="ARBA00023015"/>
    </source>
</evidence>
<dbReference type="InterPro" id="IPR013083">
    <property type="entry name" value="Znf_RING/FYVE/PHD"/>
</dbReference>
<feature type="non-terminal residue" evidence="7">
    <location>
        <position position="1"/>
    </location>
</feature>
<evidence type="ECO:0000256" key="5">
    <source>
        <dbReference type="ARBA" id="ARBA00023163"/>
    </source>
</evidence>
<proteinExistence type="predicted"/>
<dbReference type="Pfam" id="PF25874">
    <property type="entry name" value="WHD_plant_repro"/>
    <property type="match status" value="1"/>
</dbReference>
<dbReference type="InterPro" id="IPR019787">
    <property type="entry name" value="Znf_PHD-finger"/>
</dbReference>
<dbReference type="InterPro" id="IPR011011">
    <property type="entry name" value="Znf_FYVE_PHD"/>
</dbReference>